<feature type="binding site" evidence="9">
    <location>
        <position position="178"/>
    </location>
    <ligand>
        <name>Zn(2+)</name>
        <dbReference type="ChEBI" id="CHEBI:29105"/>
        <label>2</label>
        <note>catalytic</note>
    </ligand>
</feature>
<dbReference type="GO" id="GO:0006508">
    <property type="term" value="P:proteolysis"/>
    <property type="evidence" value="ECO:0007669"/>
    <property type="project" value="UniProtKB-KW"/>
</dbReference>
<dbReference type="GO" id="GO:0004222">
    <property type="term" value="F:metalloendopeptidase activity"/>
    <property type="evidence" value="ECO:0007669"/>
    <property type="project" value="InterPro"/>
</dbReference>
<feature type="active site" evidence="8">
    <location>
        <position position="179"/>
    </location>
</feature>
<keyword evidence="2" id="KW-0645">Protease</keyword>
<keyword evidence="4 11" id="KW-0732">Signal</keyword>
<evidence type="ECO:0000256" key="8">
    <source>
        <dbReference type="PIRSR" id="PIRSR621190-1"/>
    </source>
</evidence>
<proteinExistence type="inferred from homology"/>
<dbReference type="Gene3D" id="1.10.101.10">
    <property type="entry name" value="PGBD-like superfamily/PGBD"/>
    <property type="match status" value="1"/>
</dbReference>
<dbReference type="SMART" id="SM00235">
    <property type="entry name" value="ZnMc"/>
    <property type="match status" value="1"/>
</dbReference>
<dbReference type="PRINTS" id="PR00138">
    <property type="entry name" value="MATRIXIN"/>
</dbReference>
<feature type="binding site" evidence="9">
    <location>
        <position position="196"/>
    </location>
    <ligand>
        <name>Zn(2+)</name>
        <dbReference type="ChEBI" id="CHEBI:29105"/>
        <label>2</label>
        <note>catalytic</note>
    </ligand>
</feature>
<feature type="binding site" evidence="9">
    <location>
        <position position="153"/>
    </location>
    <ligand>
        <name>Ca(2+)</name>
        <dbReference type="ChEBI" id="CHEBI:29108"/>
        <label>3</label>
    </ligand>
</feature>
<feature type="binding site" evidence="9">
    <location>
        <position position="303"/>
    </location>
    <ligand>
        <name>Ca(2+)</name>
        <dbReference type="ChEBI" id="CHEBI:29108"/>
        <label>5</label>
    </ligand>
</feature>
<name>A0A6J1QHK4_9HYME</name>
<feature type="chain" id="PRO_5026812901" evidence="11">
    <location>
        <begin position="19"/>
        <end position="444"/>
    </location>
</feature>
<feature type="binding site" evidence="9">
    <location>
        <position position="136"/>
    </location>
    <ligand>
        <name>Zn(2+)</name>
        <dbReference type="ChEBI" id="CHEBI:29105"/>
        <label>1</label>
    </ligand>
</feature>
<protein>
    <submittedName>
        <fullName evidence="14">Stromelysin-1-like</fullName>
    </submittedName>
</protein>
<keyword evidence="6 9" id="KW-0862">Zinc</keyword>
<feature type="binding site" evidence="9">
    <location>
        <position position="182"/>
    </location>
    <ligand>
        <name>Zn(2+)</name>
        <dbReference type="ChEBI" id="CHEBI:29105"/>
        <label>2</label>
        <note>catalytic</note>
    </ligand>
</feature>
<dbReference type="InterPro" id="IPR021190">
    <property type="entry name" value="Pept_M10A"/>
</dbReference>
<feature type="binding site" evidence="9">
    <location>
        <position position="151"/>
    </location>
    <ligand>
        <name>Zn(2+)</name>
        <dbReference type="ChEBI" id="CHEBI:29105"/>
        <label>1</label>
    </ligand>
</feature>
<evidence type="ECO:0000256" key="2">
    <source>
        <dbReference type="ARBA" id="ARBA00022670"/>
    </source>
</evidence>
<dbReference type="PANTHER" id="PTHR10201">
    <property type="entry name" value="MATRIX METALLOPROTEINASE"/>
    <property type="match status" value="1"/>
</dbReference>
<evidence type="ECO:0000256" key="3">
    <source>
        <dbReference type="ARBA" id="ARBA00022723"/>
    </source>
</evidence>
<feature type="binding site" evidence="9">
    <location>
        <position position="101"/>
    </location>
    <ligand>
        <name>Ca(2+)</name>
        <dbReference type="ChEBI" id="CHEBI:29108"/>
        <label>2</label>
    </ligand>
</feature>
<dbReference type="Pfam" id="PF00413">
    <property type="entry name" value="Peptidase_M10"/>
    <property type="match status" value="1"/>
</dbReference>
<keyword evidence="7" id="KW-0482">Metalloprotease</keyword>
<dbReference type="Gene3D" id="3.40.390.10">
    <property type="entry name" value="Collagenase (Catalytic Domain)"/>
    <property type="match status" value="1"/>
</dbReference>
<gene>
    <name evidence="14" type="primary">LOC112460728</name>
</gene>
<organism evidence="13 14">
    <name type="scientific">Temnothorax curvispinosus</name>
    <dbReference type="NCBI Taxonomy" id="300111"/>
    <lineage>
        <taxon>Eukaryota</taxon>
        <taxon>Metazoa</taxon>
        <taxon>Ecdysozoa</taxon>
        <taxon>Arthropoda</taxon>
        <taxon>Hexapoda</taxon>
        <taxon>Insecta</taxon>
        <taxon>Pterygota</taxon>
        <taxon>Neoptera</taxon>
        <taxon>Endopterygota</taxon>
        <taxon>Hymenoptera</taxon>
        <taxon>Apocrita</taxon>
        <taxon>Aculeata</taxon>
        <taxon>Formicoidea</taxon>
        <taxon>Formicidae</taxon>
        <taxon>Myrmicinae</taxon>
        <taxon>Temnothorax</taxon>
    </lineage>
</organism>
<feature type="binding site" evidence="9">
    <location>
        <position position="255"/>
    </location>
    <ligand>
        <name>Ca(2+)</name>
        <dbReference type="ChEBI" id="CHEBI:29108"/>
        <label>5</label>
    </ligand>
</feature>
<evidence type="ECO:0000256" key="6">
    <source>
        <dbReference type="ARBA" id="ARBA00022833"/>
    </source>
</evidence>
<dbReference type="InterPro" id="IPR024079">
    <property type="entry name" value="MetalloPept_cat_dom_sf"/>
</dbReference>
<dbReference type="GO" id="GO:0031012">
    <property type="term" value="C:extracellular matrix"/>
    <property type="evidence" value="ECO:0007669"/>
    <property type="project" value="InterPro"/>
</dbReference>
<keyword evidence="5" id="KW-0378">Hydrolase</keyword>
<dbReference type="SUPFAM" id="SSF50923">
    <property type="entry name" value="Hemopexin-like domain"/>
    <property type="match status" value="1"/>
</dbReference>
<dbReference type="PANTHER" id="PTHR10201:SF291">
    <property type="entry name" value="MATRIX METALLOPROTEINASE 1, ISOFORM C-RELATED"/>
    <property type="match status" value="1"/>
</dbReference>
<dbReference type="InterPro" id="IPR006026">
    <property type="entry name" value="Peptidase_Metallo"/>
</dbReference>
<evidence type="ECO:0000256" key="4">
    <source>
        <dbReference type="ARBA" id="ARBA00022729"/>
    </source>
</evidence>
<evidence type="ECO:0000256" key="10">
    <source>
        <dbReference type="SAM" id="MobiDB-lite"/>
    </source>
</evidence>
<evidence type="ECO:0000313" key="14">
    <source>
        <dbReference type="RefSeq" id="XP_024881313.1"/>
    </source>
</evidence>
<keyword evidence="3 9" id="KW-0479">Metal-binding</keyword>
<dbReference type="InterPro" id="IPR036375">
    <property type="entry name" value="Hemopexin-like_dom_sf"/>
</dbReference>
<accession>A0A6J1QHK4</accession>
<dbReference type="OrthoDB" id="7550572at2759"/>
<evidence type="ECO:0000313" key="13">
    <source>
        <dbReference type="Proteomes" id="UP000504618"/>
    </source>
</evidence>
<feature type="signal peptide" evidence="11">
    <location>
        <begin position="1"/>
        <end position="18"/>
    </location>
</feature>
<reference evidence="14" key="1">
    <citation type="submission" date="2025-08" db="UniProtKB">
        <authorList>
            <consortium name="RefSeq"/>
        </authorList>
    </citation>
    <scope>IDENTIFICATION</scope>
    <source>
        <tissue evidence="14">Whole body</tissue>
    </source>
</reference>
<evidence type="ECO:0000256" key="11">
    <source>
        <dbReference type="SAM" id="SignalP"/>
    </source>
</evidence>
<evidence type="ECO:0000256" key="5">
    <source>
        <dbReference type="ARBA" id="ARBA00022801"/>
    </source>
</evidence>
<dbReference type="GO" id="GO:0030574">
    <property type="term" value="P:collagen catabolic process"/>
    <property type="evidence" value="ECO:0007669"/>
    <property type="project" value="TreeGrafter"/>
</dbReference>
<dbReference type="GO" id="GO:0008270">
    <property type="term" value="F:zinc ion binding"/>
    <property type="evidence" value="ECO:0007669"/>
    <property type="project" value="InterPro"/>
</dbReference>
<comment type="cofactor">
    <cofactor evidence="9">
        <name>Zn(2+)</name>
        <dbReference type="ChEBI" id="CHEBI:29105"/>
    </cofactor>
    <text evidence="9">Binds 2 Zn(2+) ions per subunit.</text>
</comment>
<dbReference type="GO" id="GO:0030198">
    <property type="term" value="P:extracellular matrix organization"/>
    <property type="evidence" value="ECO:0007669"/>
    <property type="project" value="TreeGrafter"/>
</dbReference>
<evidence type="ECO:0000256" key="9">
    <source>
        <dbReference type="PIRSR" id="PIRSR621190-2"/>
    </source>
</evidence>
<sequence length="444" mass="50552">MWLARVIALTACFITARCITPTDENYAHTIDYLQKYGYLTEDVDAFPAQRRNDVLRNAIDEFQQYYGLPGDGTLDNQTLQLMLNRDVHSALTFERSETNPDIIISFRTLRHGNTNVDVNGPNCSAKFDSPGNVLAHAHFLTDVAGFVSEIHVDGDKPWHIHVGKHPADKFSLHYTLTHEIGHSLGLAHNKRRTSVMFAFTPDKQYPVKLDKSDILDVQRLYGEKVINEPPRTPALPPPLPPPMLDLCTIDRVNGILILENRMYISYRRYVWSIDLDGRTYNGPLALSNHMCFLHDNYTRVTAAYQSLSGDLMVGRSFVVFNGNSVGEINECNKRVGIFTAFEATFPRIPTGVTLIFRYVDDNLYFTTRTQFYRFNEFTKTVTAAGKFDLWLLNIVCPKTELLQQLRDLLDQIVRVGDLTSLASYSDDDDDSGVQLSDRRTNRRI</sequence>
<evidence type="ECO:0000256" key="7">
    <source>
        <dbReference type="ARBA" id="ARBA00023049"/>
    </source>
</evidence>
<feature type="binding site" evidence="9">
    <location>
        <position position="188"/>
    </location>
    <ligand>
        <name>Zn(2+)</name>
        <dbReference type="ChEBI" id="CHEBI:29105"/>
        <label>2</label>
        <note>catalytic</note>
    </ligand>
</feature>
<keyword evidence="13" id="KW-1185">Reference proteome</keyword>
<evidence type="ECO:0000259" key="12">
    <source>
        <dbReference type="SMART" id="SM00235"/>
    </source>
</evidence>
<comment type="cofactor">
    <cofactor evidence="9">
        <name>Ca(2+)</name>
        <dbReference type="ChEBI" id="CHEBI:29108"/>
    </cofactor>
    <text evidence="9">Can bind about 5 Ca(2+) ions per subunit.</text>
</comment>
<dbReference type="InterPro" id="IPR002477">
    <property type="entry name" value="Peptidoglycan-bd-like"/>
</dbReference>
<comment type="similarity">
    <text evidence="1">Belongs to the peptidase M10A family.</text>
</comment>
<dbReference type="RefSeq" id="XP_024881313.1">
    <property type="nucleotide sequence ID" value="XM_025025545.1"/>
</dbReference>
<dbReference type="GeneID" id="112460728"/>
<dbReference type="Proteomes" id="UP000504618">
    <property type="component" value="Unplaced"/>
</dbReference>
<dbReference type="InterPro" id="IPR001818">
    <property type="entry name" value="Pept_M10_metallopeptidase"/>
</dbReference>
<dbReference type="SUPFAM" id="SSF47090">
    <property type="entry name" value="PGBD-like"/>
    <property type="match status" value="1"/>
</dbReference>
<feature type="binding site" evidence="9">
    <location>
        <position position="128"/>
    </location>
    <ligand>
        <name>Ca(2+)</name>
        <dbReference type="ChEBI" id="CHEBI:29108"/>
        <label>3</label>
    </ligand>
</feature>
<keyword evidence="9" id="KW-0106">Calcium</keyword>
<evidence type="ECO:0000256" key="1">
    <source>
        <dbReference type="ARBA" id="ARBA00010370"/>
    </source>
</evidence>
<feature type="binding site" evidence="9">
    <location>
        <position position="111"/>
    </location>
    <ligand>
        <name>Zn(2+)</name>
        <dbReference type="ChEBI" id="CHEBI:29105"/>
        <label>1</label>
    </ligand>
</feature>
<dbReference type="Gene3D" id="2.110.10.10">
    <property type="entry name" value="Hemopexin-like domain"/>
    <property type="match status" value="1"/>
</dbReference>
<feature type="domain" description="Peptidase metallopeptidase" evidence="12">
    <location>
        <begin position="26"/>
        <end position="223"/>
    </location>
</feature>
<dbReference type="SUPFAM" id="SSF55486">
    <property type="entry name" value="Metalloproteases ('zincins'), catalytic domain"/>
    <property type="match status" value="1"/>
</dbReference>
<dbReference type="AlphaFoldDB" id="A0A6J1QHK4"/>
<dbReference type="Pfam" id="PF01471">
    <property type="entry name" value="PG_binding_1"/>
    <property type="match status" value="1"/>
</dbReference>
<dbReference type="InterPro" id="IPR036366">
    <property type="entry name" value="PGBDSf"/>
</dbReference>
<dbReference type="InterPro" id="IPR036365">
    <property type="entry name" value="PGBD-like_sf"/>
</dbReference>
<feature type="region of interest" description="Disordered" evidence="10">
    <location>
        <begin position="425"/>
        <end position="444"/>
    </location>
</feature>